<proteinExistence type="predicted"/>
<keyword evidence="7" id="KW-1185">Reference proteome</keyword>
<feature type="transmembrane region" description="Helical" evidence="5">
    <location>
        <begin position="129"/>
        <end position="153"/>
    </location>
</feature>
<feature type="transmembrane region" description="Helical" evidence="5">
    <location>
        <begin position="357"/>
        <end position="376"/>
    </location>
</feature>
<dbReference type="Proteomes" id="UP000635726">
    <property type="component" value="Unassembled WGS sequence"/>
</dbReference>
<dbReference type="SUPFAM" id="SSF103473">
    <property type="entry name" value="MFS general substrate transporter"/>
    <property type="match status" value="1"/>
</dbReference>
<sequence length="385" mass="40252">MNRWAILGGYALLSACTQTLWLTYAPLTVESAAALHTSVAHVGWLSAVFQLLFILLSVPAGRALDRRFGLALGGGAALTATGALLRVAGPDGFGWQLAGQCLIAVAQPFILNAVTEIADRYFPPHERTLVVSVGTASLFLGILISMMTGPLVYAHGGLSAVLDSQLAVTALAAAWVTVAVRSPARHAARAPVARPDAALYRDPILWRLGVLLFLGYGAFISLSTWLEAILNGYGIGSVQSGTLTGLMILAGMIGSAVLPPLVVARHLDRRMILASLALGVTALAAVAWHHSLPWVGAWLALCGLFTMSTLPVILHLAEQHVGEGVQGAAVGFLLLLSNAGGLVLVLVVQPLVGVTPWPLPVLTLALALAWPVAYRLPGRARVIPT</sequence>
<keyword evidence="4 5" id="KW-0472">Membrane</keyword>
<organism evidence="6 7">
    <name type="scientific">Deinococcus aquiradiocola</name>
    <dbReference type="NCBI Taxonomy" id="393059"/>
    <lineage>
        <taxon>Bacteria</taxon>
        <taxon>Thermotogati</taxon>
        <taxon>Deinococcota</taxon>
        <taxon>Deinococci</taxon>
        <taxon>Deinococcales</taxon>
        <taxon>Deinococcaceae</taxon>
        <taxon>Deinococcus</taxon>
    </lineage>
</organism>
<dbReference type="InterPro" id="IPR036259">
    <property type="entry name" value="MFS_trans_sf"/>
</dbReference>
<dbReference type="Pfam" id="PF07690">
    <property type="entry name" value="MFS_1"/>
    <property type="match status" value="1"/>
</dbReference>
<name>A0A917P8D4_9DEIO</name>
<evidence type="ECO:0000256" key="1">
    <source>
        <dbReference type="ARBA" id="ARBA00004141"/>
    </source>
</evidence>
<dbReference type="AlphaFoldDB" id="A0A917P8D4"/>
<reference evidence="6" key="2">
    <citation type="submission" date="2020-09" db="EMBL/GenBank/DDBJ databases">
        <authorList>
            <person name="Sun Q."/>
            <person name="Ohkuma M."/>
        </authorList>
    </citation>
    <scope>NUCLEOTIDE SEQUENCE</scope>
    <source>
        <strain evidence="6">JCM 14371</strain>
    </source>
</reference>
<evidence type="ECO:0000256" key="5">
    <source>
        <dbReference type="SAM" id="Phobius"/>
    </source>
</evidence>
<dbReference type="PANTHER" id="PTHR10924">
    <property type="entry name" value="MAJOR FACILITATOR SUPERFAMILY PROTEIN-RELATED"/>
    <property type="match status" value="1"/>
</dbReference>
<evidence type="ECO:0000256" key="2">
    <source>
        <dbReference type="ARBA" id="ARBA00022692"/>
    </source>
</evidence>
<dbReference type="PANTHER" id="PTHR10924:SF6">
    <property type="entry name" value="SOLUTE CARRIER FAMILY 49 MEMBER A3"/>
    <property type="match status" value="1"/>
</dbReference>
<feature type="transmembrane region" description="Helical" evidence="5">
    <location>
        <begin position="204"/>
        <end position="226"/>
    </location>
</feature>
<gene>
    <name evidence="6" type="ORF">GCM10008939_08420</name>
</gene>
<feature type="transmembrane region" description="Helical" evidence="5">
    <location>
        <begin position="93"/>
        <end position="117"/>
    </location>
</feature>
<feature type="transmembrane region" description="Helical" evidence="5">
    <location>
        <begin position="329"/>
        <end position="351"/>
    </location>
</feature>
<feature type="transmembrane region" description="Helical" evidence="5">
    <location>
        <begin position="68"/>
        <end position="87"/>
    </location>
</feature>
<feature type="transmembrane region" description="Helical" evidence="5">
    <location>
        <begin position="33"/>
        <end position="56"/>
    </location>
</feature>
<evidence type="ECO:0000313" key="7">
    <source>
        <dbReference type="Proteomes" id="UP000635726"/>
    </source>
</evidence>
<dbReference type="RefSeq" id="WP_188961026.1">
    <property type="nucleotide sequence ID" value="NZ_BMOE01000002.1"/>
</dbReference>
<dbReference type="EMBL" id="BMOE01000002">
    <property type="protein sequence ID" value="GGJ66602.1"/>
    <property type="molecule type" value="Genomic_DNA"/>
</dbReference>
<evidence type="ECO:0000256" key="4">
    <source>
        <dbReference type="ARBA" id="ARBA00023136"/>
    </source>
</evidence>
<dbReference type="Gene3D" id="1.20.1250.20">
    <property type="entry name" value="MFS general substrate transporter like domains"/>
    <property type="match status" value="1"/>
</dbReference>
<protein>
    <submittedName>
        <fullName evidence="6">MFS transporter</fullName>
    </submittedName>
</protein>
<feature type="transmembrane region" description="Helical" evidence="5">
    <location>
        <begin position="246"/>
        <end position="264"/>
    </location>
</feature>
<feature type="transmembrane region" description="Helical" evidence="5">
    <location>
        <begin position="295"/>
        <end position="317"/>
    </location>
</feature>
<dbReference type="InterPro" id="IPR049680">
    <property type="entry name" value="FLVCR1-2_SLC49-like"/>
</dbReference>
<dbReference type="GO" id="GO:0016020">
    <property type="term" value="C:membrane"/>
    <property type="evidence" value="ECO:0007669"/>
    <property type="project" value="UniProtKB-SubCell"/>
</dbReference>
<feature type="transmembrane region" description="Helical" evidence="5">
    <location>
        <begin position="165"/>
        <end position="184"/>
    </location>
</feature>
<accession>A0A917P8D4</accession>
<comment type="caution">
    <text evidence="6">The sequence shown here is derived from an EMBL/GenBank/DDBJ whole genome shotgun (WGS) entry which is preliminary data.</text>
</comment>
<feature type="transmembrane region" description="Helical" evidence="5">
    <location>
        <begin position="271"/>
        <end position="289"/>
    </location>
</feature>
<dbReference type="PROSITE" id="PS51257">
    <property type="entry name" value="PROKAR_LIPOPROTEIN"/>
    <property type="match status" value="1"/>
</dbReference>
<reference evidence="6" key="1">
    <citation type="journal article" date="2014" name="Int. J. Syst. Evol. Microbiol.">
        <title>Complete genome sequence of Corynebacterium casei LMG S-19264T (=DSM 44701T), isolated from a smear-ripened cheese.</title>
        <authorList>
            <consortium name="US DOE Joint Genome Institute (JGI-PGF)"/>
            <person name="Walter F."/>
            <person name="Albersmeier A."/>
            <person name="Kalinowski J."/>
            <person name="Ruckert C."/>
        </authorList>
    </citation>
    <scope>NUCLEOTIDE SEQUENCE</scope>
    <source>
        <strain evidence="6">JCM 14371</strain>
    </source>
</reference>
<evidence type="ECO:0000313" key="6">
    <source>
        <dbReference type="EMBL" id="GGJ66602.1"/>
    </source>
</evidence>
<dbReference type="InterPro" id="IPR011701">
    <property type="entry name" value="MFS"/>
</dbReference>
<dbReference type="GO" id="GO:0022857">
    <property type="term" value="F:transmembrane transporter activity"/>
    <property type="evidence" value="ECO:0007669"/>
    <property type="project" value="InterPro"/>
</dbReference>
<comment type="subcellular location">
    <subcellularLocation>
        <location evidence="1">Membrane</location>
        <topology evidence="1">Multi-pass membrane protein</topology>
    </subcellularLocation>
</comment>
<keyword evidence="3 5" id="KW-1133">Transmembrane helix</keyword>
<keyword evidence="2 5" id="KW-0812">Transmembrane</keyword>
<evidence type="ECO:0000256" key="3">
    <source>
        <dbReference type="ARBA" id="ARBA00022989"/>
    </source>
</evidence>